<keyword evidence="2" id="KW-0285">Flavoprotein</keyword>
<protein>
    <submittedName>
        <fullName evidence="6">2-polyprenyl-6-methoxyphenol hydroxylase-like FAD-dependent oxidoreductase</fullName>
    </submittedName>
</protein>
<dbReference type="EMBL" id="JACCFS010000001">
    <property type="protein sequence ID" value="NYJ37748.1"/>
    <property type="molecule type" value="Genomic_DNA"/>
</dbReference>
<dbReference type="Gene3D" id="3.30.70.2450">
    <property type="match status" value="1"/>
</dbReference>
<reference evidence="6 7" key="1">
    <citation type="submission" date="2020-07" db="EMBL/GenBank/DDBJ databases">
        <title>Sequencing the genomes of 1000 actinobacteria strains.</title>
        <authorList>
            <person name="Klenk H.-P."/>
        </authorList>
    </citation>
    <scope>NUCLEOTIDE SEQUENCE [LARGE SCALE GENOMIC DNA]</scope>
    <source>
        <strain evidence="6 7">DSM 44442</strain>
    </source>
</reference>
<gene>
    <name evidence="6" type="ORF">HNR10_005629</name>
</gene>
<feature type="compositionally biased region" description="Gly residues" evidence="4">
    <location>
        <begin position="442"/>
        <end position="461"/>
    </location>
</feature>
<proteinExistence type="predicted"/>
<comment type="cofactor">
    <cofactor evidence="1">
        <name>FAD</name>
        <dbReference type="ChEBI" id="CHEBI:57692"/>
    </cofactor>
</comment>
<dbReference type="SUPFAM" id="SSF51905">
    <property type="entry name" value="FAD/NAD(P)-binding domain"/>
    <property type="match status" value="1"/>
</dbReference>
<dbReference type="GO" id="GO:0071949">
    <property type="term" value="F:FAD binding"/>
    <property type="evidence" value="ECO:0007669"/>
    <property type="project" value="InterPro"/>
</dbReference>
<dbReference type="GO" id="GO:0016709">
    <property type="term" value="F:oxidoreductase activity, acting on paired donors, with incorporation or reduction of molecular oxygen, NAD(P)H as one donor, and incorporation of one atom of oxygen"/>
    <property type="evidence" value="ECO:0007669"/>
    <property type="project" value="UniProtKB-ARBA"/>
</dbReference>
<evidence type="ECO:0000256" key="3">
    <source>
        <dbReference type="ARBA" id="ARBA00022827"/>
    </source>
</evidence>
<accession>A0A7Z0ESZ9</accession>
<feature type="domain" description="FAD-binding" evidence="5">
    <location>
        <begin position="3"/>
        <end position="335"/>
    </location>
</feature>
<dbReference type="Gene3D" id="3.40.30.120">
    <property type="match status" value="1"/>
</dbReference>
<dbReference type="AlphaFoldDB" id="A0A7Z0ESZ9"/>
<dbReference type="PANTHER" id="PTHR43004">
    <property type="entry name" value="TRK SYSTEM POTASSIUM UPTAKE PROTEIN"/>
    <property type="match status" value="1"/>
</dbReference>
<dbReference type="PANTHER" id="PTHR43004:SF19">
    <property type="entry name" value="BINDING MONOOXYGENASE, PUTATIVE (JCVI)-RELATED"/>
    <property type="match status" value="1"/>
</dbReference>
<comment type="caution">
    <text evidence="6">The sequence shown here is derived from an EMBL/GenBank/DDBJ whole genome shotgun (WGS) entry which is preliminary data.</text>
</comment>
<dbReference type="Proteomes" id="UP000572051">
    <property type="component" value="Unassembled WGS sequence"/>
</dbReference>
<organism evidence="6 7">
    <name type="scientific">Nocardiopsis aegyptia</name>
    <dbReference type="NCBI Taxonomy" id="220378"/>
    <lineage>
        <taxon>Bacteria</taxon>
        <taxon>Bacillati</taxon>
        <taxon>Actinomycetota</taxon>
        <taxon>Actinomycetes</taxon>
        <taxon>Streptosporangiales</taxon>
        <taxon>Nocardiopsidaceae</taxon>
        <taxon>Nocardiopsis</taxon>
    </lineage>
</organism>
<keyword evidence="7" id="KW-1185">Reference proteome</keyword>
<evidence type="ECO:0000256" key="4">
    <source>
        <dbReference type="SAM" id="MobiDB-lite"/>
    </source>
</evidence>
<sequence length="513" mass="54821">MPEVIVVGGGPTGLMLAAELRLHDVHVVVLERLAEPTRQSRGQGLHVRSVEIMDQRGLLDRFRAVGEEFQVGGLFGGITKPWPDLLDTAHPYGLAVPQPVTERLLNEHAVEAGVEIRRGQDVVGIGQDEGGVTVDLADGTRLRARYVVGCDGARSTVRKQVGIGFPGEPARVETLLGEMRLTAEQEEIDAVTAEVGRTQLRFGAAPLGDGVYRVVVPSEGVSEERTAEPTLADFQQRLRALGGTDFGAHSPRWLSRFGDATRQAERYRVGRVLLAGDAAHVHPPTGGQGLNLGVQDAFNLGWKLAAAVRGWAPERLLDSYHDERHPVGARVLDNTRAQMTLLGDEPGAVALRGLFRELMDVEEVNRYVTGMVTAVDVRYDFGEGHELLGRRLRDVRVGRERLYGLMHGGRGLLLDRTGRLSVAGWADRVDHVVDTGRTSGVSDGGESMGSGGEGGSGDTLGAGAAGAAGALGAGEESDVPAVLLRPDGHVAWVGADQRDLRGPLARWFGAATH</sequence>
<dbReference type="InterPro" id="IPR050641">
    <property type="entry name" value="RIFMO-like"/>
</dbReference>
<dbReference type="Pfam" id="PF21274">
    <property type="entry name" value="Rng_hyd_C"/>
    <property type="match status" value="1"/>
</dbReference>
<name>A0A7Z0ESZ9_9ACTN</name>
<dbReference type="Pfam" id="PF01494">
    <property type="entry name" value="FAD_binding_3"/>
    <property type="match status" value="1"/>
</dbReference>
<dbReference type="InterPro" id="IPR002938">
    <property type="entry name" value="FAD-bd"/>
</dbReference>
<evidence type="ECO:0000259" key="5">
    <source>
        <dbReference type="Pfam" id="PF01494"/>
    </source>
</evidence>
<dbReference type="PRINTS" id="PR00420">
    <property type="entry name" value="RNGMNOXGNASE"/>
</dbReference>
<evidence type="ECO:0000313" key="7">
    <source>
        <dbReference type="Proteomes" id="UP000572051"/>
    </source>
</evidence>
<keyword evidence="3" id="KW-0274">FAD</keyword>
<feature type="region of interest" description="Disordered" evidence="4">
    <location>
        <begin position="436"/>
        <end position="461"/>
    </location>
</feature>
<evidence type="ECO:0000256" key="1">
    <source>
        <dbReference type="ARBA" id="ARBA00001974"/>
    </source>
</evidence>
<evidence type="ECO:0000256" key="2">
    <source>
        <dbReference type="ARBA" id="ARBA00022630"/>
    </source>
</evidence>
<dbReference type="InterPro" id="IPR036188">
    <property type="entry name" value="FAD/NAD-bd_sf"/>
</dbReference>
<dbReference type="Gene3D" id="3.50.50.60">
    <property type="entry name" value="FAD/NAD(P)-binding domain"/>
    <property type="match status" value="1"/>
</dbReference>
<evidence type="ECO:0000313" key="6">
    <source>
        <dbReference type="EMBL" id="NYJ37748.1"/>
    </source>
</evidence>
<dbReference type="RefSeq" id="WP_179828737.1">
    <property type="nucleotide sequence ID" value="NZ_JACCFS010000001.1"/>
</dbReference>